<proteinExistence type="predicted"/>
<accession>A0A4S4C2Z6</accession>
<dbReference type="RefSeq" id="WP_136369933.1">
    <property type="nucleotide sequence ID" value="NZ_SSOB01000012.1"/>
</dbReference>
<keyword evidence="2" id="KW-1185">Reference proteome</keyword>
<dbReference type="AlphaFoldDB" id="A0A4S4C2Z6"/>
<sequence>MYAIFHIESPNLPVIERHECEISHKFLPIGGFAAFIGAARSASPSCGDVPAMQAAMQADILHLPNINKKTSDPSAGGLSLALFRDMR</sequence>
<dbReference type="Proteomes" id="UP000310636">
    <property type="component" value="Unassembled WGS sequence"/>
</dbReference>
<dbReference type="EMBL" id="SSOB01000012">
    <property type="protein sequence ID" value="THF79944.1"/>
    <property type="molecule type" value="Genomic_DNA"/>
</dbReference>
<gene>
    <name evidence="1" type="ORF">E6C55_11505</name>
</gene>
<reference evidence="1 2" key="1">
    <citation type="submission" date="2019-04" db="EMBL/GenBank/DDBJ databases">
        <title>Cohnella sp. nov. isolated from preserved vegetables.</title>
        <authorList>
            <person name="Lin S.-Y."/>
            <person name="Hung M.-H."/>
            <person name="Young C.-C."/>
        </authorList>
    </citation>
    <scope>NUCLEOTIDE SEQUENCE [LARGE SCALE GENOMIC DNA]</scope>
    <source>
        <strain evidence="1 2">CC-MHH1044</strain>
    </source>
</reference>
<comment type="caution">
    <text evidence="1">The sequence shown here is derived from an EMBL/GenBank/DDBJ whole genome shotgun (WGS) entry which is preliminary data.</text>
</comment>
<organism evidence="1 2">
    <name type="scientific">Cohnella fermenti</name>
    <dbReference type="NCBI Taxonomy" id="2565925"/>
    <lineage>
        <taxon>Bacteria</taxon>
        <taxon>Bacillati</taxon>
        <taxon>Bacillota</taxon>
        <taxon>Bacilli</taxon>
        <taxon>Bacillales</taxon>
        <taxon>Paenibacillaceae</taxon>
        <taxon>Cohnella</taxon>
    </lineage>
</organism>
<evidence type="ECO:0000313" key="2">
    <source>
        <dbReference type="Proteomes" id="UP000310636"/>
    </source>
</evidence>
<evidence type="ECO:0000313" key="1">
    <source>
        <dbReference type="EMBL" id="THF79944.1"/>
    </source>
</evidence>
<name>A0A4S4C2Z6_9BACL</name>
<protein>
    <submittedName>
        <fullName evidence="1">Uncharacterized protein</fullName>
    </submittedName>
</protein>